<protein>
    <submittedName>
        <fullName evidence="2">Uncharacterized protein</fullName>
    </submittedName>
</protein>
<dbReference type="OrthoDB" id="2045803at2"/>
<dbReference type="AlphaFoldDB" id="A0A0V8QB76"/>
<sequence length="259" mass="30339">MDRKLDISDFEFDYIDKVSYYTKNNLTNKTMPAIERHKILNGFLQLIDNANRVIRQLNAYDSSSILIAEANWMKRNHFKKYTPNEDAPKKVLFGQVCTIDYGKTYKGEIGYIHPGLCVGKKDDKYLVIPMTTGKTWRDKCYHPIHNPNMTKENRQCCTSEGFEKDGVLLMNDTKFISGGRILELHEIINADILEQIKDQLFYMLFPQIYNETEEIRKKNIKLQNANDNMAKQINNLKHKNEKLSKRILDFEADEQNKKS</sequence>
<evidence type="ECO:0000313" key="2">
    <source>
        <dbReference type="EMBL" id="KSV57694.1"/>
    </source>
</evidence>
<dbReference type="EMBL" id="LNAM01000206">
    <property type="protein sequence ID" value="KSV57694.1"/>
    <property type="molecule type" value="Genomic_DNA"/>
</dbReference>
<reference evidence="2 3" key="1">
    <citation type="submission" date="2015-11" db="EMBL/GenBank/DDBJ databases">
        <title>Butyribacter intestini gen. nov., sp. nov., a butyric acid-producing bacterium of the family Lachnospiraceae isolated from the human faeces.</title>
        <authorList>
            <person name="Zou Y."/>
            <person name="Xue W."/>
            <person name="Luo G."/>
            <person name="Lv M."/>
        </authorList>
    </citation>
    <scope>NUCLEOTIDE SEQUENCE [LARGE SCALE GENOMIC DNA]</scope>
    <source>
        <strain evidence="2 3">ACET-33324</strain>
    </source>
</reference>
<evidence type="ECO:0000313" key="3">
    <source>
        <dbReference type="Proteomes" id="UP000054874"/>
    </source>
</evidence>
<accession>A0A0V8QB76</accession>
<proteinExistence type="predicted"/>
<gene>
    <name evidence="2" type="ORF">ASU35_15630</name>
</gene>
<dbReference type="RefSeq" id="WP_058354075.1">
    <property type="nucleotide sequence ID" value="NZ_CABMMD010000206.1"/>
</dbReference>
<dbReference type="Gene3D" id="2.30.30.110">
    <property type="match status" value="1"/>
</dbReference>
<feature type="coiled-coil region" evidence="1">
    <location>
        <begin position="215"/>
        <end position="253"/>
    </location>
</feature>
<dbReference type="SUPFAM" id="SSF50118">
    <property type="entry name" value="Cell growth inhibitor/plasmid maintenance toxic component"/>
    <property type="match status" value="1"/>
</dbReference>
<name>A0A0V8QB76_9FIRM</name>
<organism evidence="2 3">
    <name type="scientific">Acetivibrio ethanolgignens</name>
    <dbReference type="NCBI Taxonomy" id="290052"/>
    <lineage>
        <taxon>Bacteria</taxon>
        <taxon>Bacillati</taxon>
        <taxon>Bacillota</taxon>
        <taxon>Clostridia</taxon>
        <taxon>Eubacteriales</taxon>
        <taxon>Oscillospiraceae</taxon>
        <taxon>Acetivibrio</taxon>
    </lineage>
</organism>
<dbReference type="Proteomes" id="UP000054874">
    <property type="component" value="Unassembled WGS sequence"/>
</dbReference>
<dbReference type="InterPro" id="IPR011067">
    <property type="entry name" value="Plasmid_toxin/cell-grow_inhib"/>
</dbReference>
<keyword evidence="3" id="KW-1185">Reference proteome</keyword>
<evidence type="ECO:0000256" key="1">
    <source>
        <dbReference type="SAM" id="Coils"/>
    </source>
</evidence>
<keyword evidence="1" id="KW-0175">Coiled coil</keyword>
<comment type="caution">
    <text evidence="2">The sequence shown here is derived from an EMBL/GenBank/DDBJ whole genome shotgun (WGS) entry which is preliminary data.</text>
</comment>